<sequence>MFESRRNHLVLLLSVLSGGGCLKRGCFFIGSAGFCLFRNGAILSMFCVWLCALVACADMAELVDVLGLGPSELCSWGFKSLYPHSCVLGV</sequence>
<evidence type="ECO:0000313" key="3">
    <source>
        <dbReference type="Proteomes" id="UP000055047"/>
    </source>
</evidence>
<proteinExistence type="predicted"/>
<keyword evidence="1" id="KW-0472">Membrane</keyword>
<dbReference type="Proteomes" id="UP000055047">
    <property type="component" value="Unassembled WGS sequence"/>
</dbReference>
<gene>
    <name evidence="2" type="ORF">ANAPHAGO_01000</name>
</gene>
<dbReference type="EMBL" id="CCXQ01000025">
    <property type="protein sequence ID" value="CEH11015.1"/>
    <property type="molecule type" value="Genomic_DNA"/>
</dbReference>
<protein>
    <recommendedName>
        <fullName evidence="4">Lipoprotein</fullName>
    </recommendedName>
</protein>
<keyword evidence="1" id="KW-1133">Transmembrane helix</keyword>
<organism evidence="2 3">
    <name type="scientific">Anaplasma phagocytophilum</name>
    <name type="common">Ehrlichia phagocytophila</name>
    <dbReference type="NCBI Taxonomy" id="948"/>
    <lineage>
        <taxon>Bacteria</taxon>
        <taxon>Pseudomonadati</taxon>
        <taxon>Pseudomonadota</taxon>
        <taxon>Alphaproteobacteria</taxon>
        <taxon>Rickettsiales</taxon>
        <taxon>Anaplasmataceae</taxon>
        <taxon>Anaplasma</taxon>
        <taxon>phagocytophilum group</taxon>
    </lineage>
</organism>
<feature type="transmembrane region" description="Helical" evidence="1">
    <location>
        <begin position="39"/>
        <end position="57"/>
    </location>
</feature>
<evidence type="ECO:0000313" key="2">
    <source>
        <dbReference type="EMBL" id="CEH11015.1"/>
    </source>
</evidence>
<evidence type="ECO:0000256" key="1">
    <source>
        <dbReference type="SAM" id="Phobius"/>
    </source>
</evidence>
<accession>A0A098GJ28</accession>
<reference evidence="2 3" key="1">
    <citation type="submission" date="2014-09" db="EMBL/GenBank/DDBJ databases">
        <authorList>
            <person name="Loux Valentin"/>
            <person name="Dugat Thibaut"/>
        </authorList>
    </citation>
    <scope>NUCLEOTIDE SEQUENCE [LARGE SCALE GENOMIC DNA]</scope>
    <source>
        <strain evidence="2 3">BOV-10_179</strain>
    </source>
</reference>
<evidence type="ECO:0008006" key="4">
    <source>
        <dbReference type="Google" id="ProtNLM"/>
    </source>
</evidence>
<name>A0A098GJ28_ANAPH</name>
<keyword evidence="1" id="KW-0812">Transmembrane</keyword>
<dbReference type="AlphaFoldDB" id="A0A098GJ28"/>
<dbReference type="PROSITE" id="PS51257">
    <property type="entry name" value="PROKAR_LIPOPROTEIN"/>
    <property type="match status" value="1"/>
</dbReference>